<evidence type="ECO:0000259" key="3">
    <source>
        <dbReference type="PROSITE" id="PS50112"/>
    </source>
</evidence>
<dbReference type="InterPro" id="IPR000160">
    <property type="entry name" value="GGDEF_dom"/>
</dbReference>
<dbReference type="PANTHER" id="PTHR44757">
    <property type="entry name" value="DIGUANYLATE CYCLASE DGCP"/>
    <property type="match status" value="1"/>
</dbReference>
<dbReference type="Proteomes" id="UP001232536">
    <property type="component" value="Unassembled WGS sequence"/>
</dbReference>
<keyword evidence="2" id="KW-0812">Transmembrane</keyword>
<dbReference type="InterPro" id="IPR000014">
    <property type="entry name" value="PAS"/>
</dbReference>
<keyword evidence="2" id="KW-0472">Membrane</keyword>
<dbReference type="PANTHER" id="PTHR44757:SF2">
    <property type="entry name" value="BIOFILM ARCHITECTURE MAINTENANCE PROTEIN MBAA"/>
    <property type="match status" value="1"/>
</dbReference>
<dbReference type="CDD" id="cd01949">
    <property type="entry name" value="GGDEF"/>
    <property type="match status" value="1"/>
</dbReference>
<dbReference type="Pfam" id="PF08448">
    <property type="entry name" value="PAS_4"/>
    <property type="match status" value="1"/>
</dbReference>
<sequence length="484" mass="51427">MPGAVAIATAVLSGAVALPAYSWLHTHGLVSGAPWELALMTPLVVLAGLEPVQRWIGSGRLDNRPAVRLTLAYALFAAYTWLAGWSLVLPATAILVAVVHIQRSGSQVWRPAVLLLAVTTALGQIGVATGAVSTVVAPAVSHVATLAIFLLSASGVLSVGLAVSERQHVEAALARADARLRALMESSSDVLTVSDARRRLTYVSPAVERVLGQSQQDLLGADLLTMVDPGHRDHVAAELADVVTAGRGTRTSFDVVVTSSGGDARWYEWTVHNLLGDRLVEGLVIEQRDVTERLQHQEELRFAAAHDDLTGLPNRTGLLERLGEDLAMAETEAGVAVLFLDLDRFKEVNDTHGHAAGDEVLVALAKRLRAGLRPHDHLARISGDEFCAILTDVHDVAEVAGVVGRLAQTCDVPVALRDGTQVSVGASIGVSLAFSPDREPDAMLAQADDDMYADKRARRWREENEARLGLGRQNAEATAEGGPA</sequence>
<organism evidence="5 6">
    <name type="scientific">Actinotalea lenta</name>
    <dbReference type="NCBI Taxonomy" id="3064654"/>
    <lineage>
        <taxon>Bacteria</taxon>
        <taxon>Bacillati</taxon>
        <taxon>Actinomycetota</taxon>
        <taxon>Actinomycetes</taxon>
        <taxon>Micrococcales</taxon>
        <taxon>Cellulomonadaceae</taxon>
        <taxon>Actinotalea</taxon>
    </lineage>
</organism>
<evidence type="ECO:0000313" key="6">
    <source>
        <dbReference type="Proteomes" id="UP001232536"/>
    </source>
</evidence>
<accession>A0ABT9DAJ5</accession>
<proteinExistence type="predicted"/>
<dbReference type="InterPro" id="IPR043128">
    <property type="entry name" value="Rev_trsase/Diguanyl_cyclase"/>
</dbReference>
<keyword evidence="6" id="KW-1185">Reference proteome</keyword>
<evidence type="ECO:0000256" key="2">
    <source>
        <dbReference type="SAM" id="Phobius"/>
    </source>
</evidence>
<dbReference type="Gene3D" id="3.30.70.270">
    <property type="match status" value="1"/>
</dbReference>
<evidence type="ECO:0000256" key="1">
    <source>
        <dbReference type="SAM" id="MobiDB-lite"/>
    </source>
</evidence>
<dbReference type="PROSITE" id="PS50887">
    <property type="entry name" value="GGDEF"/>
    <property type="match status" value="1"/>
</dbReference>
<dbReference type="Pfam" id="PF00990">
    <property type="entry name" value="GGDEF"/>
    <property type="match status" value="1"/>
</dbReference>
<dbReference type="NCBIfam" id="TIGR00254">
    <property type="entry name" value="GGDEF"/>
    <property type="match status" value="1"/>
</dbReference>
<feature type="transmembrane region" description="Helical" evidence="2">
    <location>
        <begin position="143"/>
        <end position="163"/>
    </location>
</feature>
<keyword evidence="5" id="KW-0548">Nucleotidyltransferase</keyword>
<dbReference type="PROSITE" id="PS50112">
    <property type="entry name" value="PAS"/>
    <property type="match status" value="1"/>
</dbReference>
<dbReference type="CDD" id="cd00130">
    <property type="entry name" value="PAS"/>
    <property type="match status" value="1"/>
</dbReference>
<dbReference type="RefSeq" id="WP_304599899.1">
    <property type="nucleotide sequence ID" value="NZ_JAUQYP010000001.1"/>
</dbReference>
<dbReference type="SUPFAM" id="SSF55073">
    <property type="entry name" value="Nucleotide cyclase"/>
    <property type="match status" value="1"/>
</dbReference>
<gene>
    <name evidence="5" type="ORF">Q6348_03270</name>
</gene>
<keyword evidence="5" id="KW-0808">Transferase</keyword>
<dbReference type="GO" id="GO:0052621">
    <property type="term" value="F:diguanylate cyclase activity"/>
    <property type="evidence" value="ECO:0007669"/>
    <property type="project" value="UniProtKB-EC"/>
</dbReference>
<dbReference type="SMART" id="SM00267">
    <property type="entry name" value="GGDEF"/>
    <property type="match status" value="1"/>
</dbReference>
<dbReference type="EMBL" id="JAUQYP010000001">
    <property type="protein sequence ID" value="MDO8106213.1"/>
    <property type="molecule type" value="Genomic_DNA"/>
</dbReference>
<evidence type="ECO:0000259" key="4">
    <source>
        <dbReference type="PROSITE" id="PS50887"/>
    </source>
</evidence>
<feature type="domain" description="PAS" evidence="3">
    <location>
        <begin position="176"/>
        <end position="246"/>
    </location>
</feature>
<dbReference type="SMART" id="SM00091">
    <property type="entry name" value="PAS"/>
    <property type="match status" value="1"/>
</dbReference>
<dbReference type="SUPFAM" id="SSF55785">
    <property type="entry name" value="PYP-like sensor domain (PAS domain)"/>
    <property type="match status" value="1"/>
</dbReference>
<feature type="transmembrane region" description="Helical" evidence="2">
    <location>
        <begin position="71"/>
        <end position="101"/>
    </location>
</feature>
<feature type="region of interest" description="Disordered" evidence="1">
    <location>
        <begin position="464"/>
        <end position="484"/>
    </location>
</feature>
<feature type="transmembrane region" description="Helical" evidence="2">
    <location>
        <begin position="113"/>
        <end position="137"/>
    </location>
</feature>
<dbReference type="NCBIfam" id="TIGR00229">
    <property type="entry name" value="sensory_box"/>
    <property type="match status" value="1"/>
</dbReference>
<dbReference type="EC" id="2.7.7.65" evidence="5"/>
<name>A0ABT9DAJ5_9CELL</name>
<dbReference type="InterPro" id="IPR029787">
    <property type="entry name" value="Nucleotide_cyclase"/>
</dbReference>
<dbReference type="InterPro" id="IPR035965">
    <property type="entry name" value="PAS-like_dom_sf"/>
</dbReference>
<keyword evidence="2" id="KW-1133">Transmembrane helix</keyword>
<dbReference type="InterPro" id="IPR013656">
    <property type="entry name" value="PAS_4"/>
</dbReference>
<protein>
    <submittedName>
        <fullName evidence="5">Sensor domain-containing diguanylate cyclase</fullName>
        <ecNumber evidence="5">2.7.7.65</ecNumber>
    </submittedName>
</protein>
<reference evidence="5 6" key="1">
    <citation type="submission" date="2023-07" db="EMBL/GenBank/DDBJ databases">
        <title>Description of novel actinomycetes strains, isolated from tidal flat sediment.</title>
        <authorList>
            <person name="Lu C."/>
        </authorList>
    </citation>
    <scope>NUCLEOTIDE SEQUENCE [LARGE SCALE GENOMIC DNA]</scope>
    <source>
        <strain evidence="5 6">SYSU T00b441</strain>
    </source>
</reference>
<dbReference type="Gene3D" id="3.30.450.20">
    <property type="entry name" value="PAS domain"/>
    <property type="match status" value="1"/>
</dbReference>
<evidence type="ECO:0000313" key="5">
    <source>
        <dbReference type="EMBL" id="MDO8106213.1"/>
    </source>
</evidence>
<dbReference type="InterPro" id="IPR052155">
    <property type="entry name" value="Biofilm_reg_signaling"/>
</dbReference>
<comment type="caution">
    <text evidence="5">The sequence shown here is derived from an EMBL/GenBank/DDBJ whole genome shotgun (WGS) entry which is preliminary data.</text>
</comment>
<feature type="domain" description="GGDEF" evidence="4">
    <location>
        <begin position="333"/>
        <end position="471"/>
    </location>
</feature>